<name>A0A6A7KCK8_9FIRM</name>
<dbReference type="Proteomes" id="UP000440004">
    <property type="component" value="Unassembled WGS sequence"/>
</dbReference>
<protein>
    <submittedName>
        <fullName evidence="1">Uncharacterized protein</fullName>
    </submittedName>
</protein>
<evidence type="ECO:0000313" key="1">
    <source>
        <dbReference type="EMBL" id="MPW27041.1"/>
    </source>
</evidence>
<dbReference type="AlphaFoldDB" id="A0A6A7KCK8"/>
<evidence type="ECO:0000313" key="2">
    <source>
        <dbReference type="Proteomes" id="UP000440004"/>
    </source>
</evidence>
<organism evidence="1 2">
    <name type="scientific">Alkalibaculum sporogenes</name>
    <dbReference type="NCBI Taxonomy" id="2655001"/>
    <lineage>
        <taxon>Bacteria</taxon>
        <taxon>Bacillati</taxon>
        <taxon>Bacillota</taxon>
        <taxon>Clostridia</taxon>
        <taxon>Eubacteriales</taxon>
        <taxon>Eubacteriaceae</taxon>
        <taxon>Alkalibaculum</taxon>
    </lineage>
</organism>
<accession>A0A6A7KCK8</accession>
<dbReference type="EMBL" id="WHNX01000037">
    <property type="protein sequence ID" value="MPW27041.1"/>
    <property type="molecule type" value="Genomic_DNA"/>
</dbReference>
<reference evidence="1 2" key="1">
    <citation type="submission" date="2019-10" db="EMBL/GenBank/DDBJ databases">
        <title>Alkalibaculum tamaniensis sp.nov., a new alkaliphilic acetogen, isolated on methoxylated aromatics from a mud volcano.</title>
        <authorList>
            <person name="Khomyakova M.A."/>
            <person name="Merkel A.Y."/>
            <person name="Bonch-Osmolovskaya E.A."/>
            <person name="Slobodkin A.I."/>
        </authorList>
    </citation>
    <scope>NUCLEOTIDE SEQUENCE [LARGE SCALE GENOMIC DNA]</scope>
    <source>
        <strain evidence="1 2">M08DMB</strain>
    </source>
</reference>
<dbReference type="RefSeq" id="WP_152806382.1">
    <property type="nucleotide sequence ID" value="NZ_WHNX01000037.1"/>
</dbReference>
<proteinExistence type="predicted"/>
<comment type="caution">
    <text evidence="1">The sequence shown here is derived from an EMBL/GenBank/DDBJ whole genome shotgun (WGS) entry which is preliminary data.</text>
</comment>
<keyword evidence="2" id="KW-1185">Reference proteome</keyword>
<sequence length="369" mass="40378">MENKIDTSKINNIIQKNNQKTRSSNVVVDSFTNVLNAAILAADMSDSLEHVSIGTPMQNALTLRCLLGSVNLPKAEAYGSNDYTQFLPSYGTGEYTASTAQEISRNISRMYEGGEVAGNFDGQGISIGYLQWNLGSGTLQPLLKEISSHADFNKIFSGTVTVKDSKGNLQSVSMADEIRSMLGKSRTEQLQWAKSINNSNNKLKEPWNGAFNKLVKNENFMKIQDKYAKPYFNKADRIVNDSDIGVGTVRGYALAFDIAVQNGSVKQTAKNLIVEALAGKNNKLTNPKNPTLTKNQRDVVIDLHKKLEGVTDEDTRKLYYTAAAVAISSRNQYAKDVWSRKSTIVSGSGVVHGKSYALHSMGLSDNALT</sequence>
<gene>
    <name evidence="1" type="ORF">GC105_14750</name>
</gene>